<evidence type="ECO:0000259" key="2">
    <source>
        <dbReference type="Pfam" id="PF02525"/>
    </source>
</evidence>
<feature type="domain" description="Flavodoxin-like fold" evidence="2">
    <location>
        <begin position="5"/>
        <end position="171"/>
    </location>
</feature>
<dbReference type="SUPFAM" id="SSF52218">
    <property type="entry name" value="Flavoproteins"/>
    <property type="match status" value="1"/>
</dbReference>
<accession>A0ABZ0IDJ8</accession>
<dbReference type="RefSeq" id="WP_407328545.1">
    <property type="nucleotide sequence ID" value="NZ_CP136865.1"/>
</dbReference>
<evidence type="ECO:0000313" key="4">
    <source>
        <dbReference type="Proteomes" id="UP001626549"/>
    </source>
</evidence>
<name>A0ABZ0IDJ8_9GAMM</name>
<evidence type="ECO:0000313" key="3">
    <source>
        <dbReference type="EMBL" id="WOJ97627.1"/>
    </source>
</evidence>
<dbReference type="Pfam" id="PF02525">
    <property type="entry name" value="Flavodoxin_2"/>
    <property type="match status" value="1"/>
</dbReference>
<dbReference type="InterPro" id="IPR029039">
    <property type="entry name" value="Flavoprotein-like_sf"/>
</dbReference>
<dbReference type="PANTHER" id="PTHR47307:SF1">
    <property type="entry name" value="GLUTATHIONE-REGULATED POTASSIUM-EFFLUX SYSTEM ANCILLARY PROTEIN KEFG"/>
    <property type="match status" value="1"/>
</dbReference>
<sequence length="206" mass="23147">MSERRILVLFAHPSPGRSEINRHLATVAKQHPHATFVDLYAEYPDYRIDIDKEQQRLCEHDVIVFLFPLYWYSTPALLKEWQDLVLEHGFAYGSEGTALAGKYFLCACSAGGAGSAYDVSGYNHHSLRDLLVPLEQTATLCHMRYIPPFALFSSRTAVEEGRREAHLQAFSSLLDQLASESIDAWTQSDACTINELLADKPSEVAQ</sequence>
<dbReference type="EMBL" id="CP136865">
    <property type="protein sequence ID" value="WOJ97627.1"/>
    <property type="molecule type" value="Genomic_DNA"/>
</dbReference>
<dbReference type="InterPro" id="IPR003680">
    <property type="entry name" value="Flavodoxin_fold"/>
</dbReference>
<proteinExistence type="predicted"/>
<evidence type="ECO:0000256" key="1">
    <source>
        <dbReference type="ARBA" id="ARBA00023002"/>
    </source>
</evidence>
<dbReference type="InterPro" id="IPR046980">
    <property type="entry name" value="KefG/KefF"/>
</dbReference>
<dbReference type="Proteomes" id="UP001626549">
    <property type="component" value="Chromosome"/>
</dbReference>
<gene>
    <name evidence="3" type="ORF">R0137_03410</name>
</gene>
<dbReference type="Gene3D" id="3.40.50.360">
    <property type="match status" value="1"/>
</dbReference>
<reference evidence="3 4" key="1">
    <citation type="submission" date="2023-10" db="EMBL/GenBank/DDBJ databases">
        <title>Two novel species belonging to the OM43/NOR5 clade.</title>
        <authorList>
            <person name="Park M."/>
        </authorList>
    </citation>
    <scope>NUCLEOTIDE SEQUENCE [LARGE SCALE GENOMIC DNA]</scope>
    <source>
        <strain evidence="3 4">IMCC45268</strain>
    </source>
</reference>
<organism evidence="3 4">
    <name type="scientific">Congregibacter brevis</name>
    <dbReference type="NCBI Taxonomy" id="3081201"/>
    <lineage>
        <taxon>Bacteria</taxon>
        <taxon>Pseudomonadati</taxon>
        <taxon>Pseudomonadota</taxon>
        <taxon>Gammaproteobacteria</taxon>
        <taxon>Cellvibrionales</taxon>
        <taxon>Halieaceae</taxon>
        <taxon>Congregibacter</taxon>
    </lineage>
</organism>
<protein>
    <submittedName>
        <fullName evidence="3">NAD(P)H-dependent oxidoreductase</fullName>
    </submittedName>
</protein>
<keyword evidence="1" id="KW-0560">Oxidoreductase</keyword>
<dbReference type="PANTHER" id="PTHR47307">
    <property type="entry name" value="GLUTATHIONE-REGULATED POTASSIUM-EFFLUX SYSTEM ANCILLARY PROTEIN KEFG"/>
    <property type="match status" value="1"/>
</dbReference>
<keyword evidence="4" id="KW-1185">Reference proteome</keyword>